<dbReference type="CDD" id="cd02573">
    <property type="entry name" value="PseudoU_synth_EcTruB"/>
    <property type="match status" value="1"/>
</dbReference>
<dbReference type="NCBIfam" id="TIGR00431">
    <property type="entry name" value="TruB"/>
    <property type="match status" value="1"/>
</dbReference>
<comment type="function">
    <text evidence="5">Responsible for synthesis of pseudouridine from uracil-55 in the psi GC loop of transfer RNAs.</text>
</comment>
<dbReference type="InterPro" id="IPR015240">
    <property type="entry name" value="tRNA_sdUridine_synth_fam1_C"/>
</dbReference>
<feature type="domain" description="tRNA pseudouridine synthase II TruB subfamily 1 C-terminal" evidence="7">
    <location>
        <begin position="242"/>
        <end position="298"/>
    </location>
</feature>
<comment type="similarity">
    <text evidence="2 5">Belongs to the pseudouridine synthase TruB family. Type 1 subfamily.</text>
</comment>
<sequence>MARRTGRNVHGILLLNKPKGISSNAALQRVKRLFQARKAGHTGSLDNLATGLLPLCLGEATKLSSFLLDADKYYQAEFTLGAVTSTGDAEGEILQTRPVIDINRKKIDTVIQAFTGEIQQVPPMYSAIKHQGQALYKLARQGKVVDRQARTLMIHSFTVVDWLENRLSVKVHCSKGTYIRTLAEDVGEALGCGAYVSALHRFGVGNYHNMLDFETLERYAQEGFEALDSLLMPMHTILEHWPEVCLTAELAYYVRQGQAIQIPKAPTSGWVKIFTDDARFLGIGEILDDGRIAPRRLVNF</sequence>
<keyword evidence="4 5" id="KW-0413">Isomerase</keyword>
<dbReference type="InterPro" id="IPR032819">
    <property type="entry name" value="TruB_C"/>
</dbReference>
<dbReference type="HAMAP" id="MF_01080">
    <property type="entry name" value="TruB_bact"/>
    <property type="match status" value="1"/>
</dbReference>
<reference evidence="9 10" key="1">
    <citation type="submission" date="2016-05" db="EMBL/GenBank/DDBJ databases">
        <title>Single-cell genome of chain-forming Candidatus Thiomargarita nelsonii and comparison to other large sulfur-oxidizing bacteria.</title>
        <authorList>
            <person name="Winkel M."/>
            <person name="Salman V."/>
            <person name="Woyke T."/>
            <person name="Schulz-Vogt H."/>
            <person name="Richter M."/>
            <person name="Flood B."/>
            <person name="Bailey J."/>
            <person name="Amann R."/>
            <person name="Mussmann M."/>
        </authorList>
    </citation>
    <scope>NUCLEOTIDE SEQUENCE [LARGE SCALE GENOMIC DNA]</scope>
    <source>
        <strain evidence="9 10">THI036</strain>
    </source>
</reference>
<protein>
    <recommendedName>
        <fullName evidence="5">tRNA pseudouridine synthase B</fullName>
        <ecNumber evidence="5">5.4.99.25</ecNumber>
    </recommendedName>
    <alternativeName>
        <fullName evidence="5">tRNA pseudouridine(55) synthase</fullName>
        <shortName evidence="5">Psi55 synthase</shortName>
    </alternativeName>
    <alternativeName>
        <fullName evidence="5">tRNA pseudouridylate synthase</fullName>
    </alternativeName>
    <alternativeName>
        <fullName evidence="5">tRNA-uridine isomerase</fullName>
    </alternativeName>
</protein>
<dbReference type="Pfam" id="PF16198">
    <property type="entry name" value="TruB_C_2"/>
    <property type="match status" value="1"/>
</dbReference>
<name>A0A0A6NZD7_9GAMM</name>
<dbReference type="InterPro" id="IPR015947">
    <property type="entry name" value="PUA-like_sf"/>
</dbReference>
<gene>
    <name evidence="5" type="primary">truB</name>
    <name evidence="9" type="ORF">THIOM_001375</name>
</gene>
<comment type="catalytic activity">
    <reaction evidence="1 5">
        <text>uridine(55) in tRNA = pseudouridine(55) in tRNA</text>
        <dbReference type="Rhea" id="RHEA:42532"/>
        <dbReference type="Rhea" id="RHEA-COMP:10101"/>
        <dbReference type="Rhea" id="RHEA-COMP:10102"/>
        <dbReference type="ChEBI" id="CHEBI:65314"/>
        <dbReference type="ChEBI" id="CHEBI:65315"/>
        <dbReference type="EC" id="5.4.99.25"/>
    </reaction>
</comment>
<organism evidence="9 10">
    <name type="scientific">Candidatus Thiomargarita nelsonii</name>
    <dbReference type="NCBI Taxonomy" id="1003181"/>
    <lineage>
        <taxon>Bacteria</taxon>
        <taxon>Pseudomonadati</taxon>
        <taxon>Pseudomonadota</taxon>
        <taxon>Gammaproteobacteria</taxon>
        <taxon>Thiotrichales</taxon>
        <taxon>Thiotrichaceae</taxon>
        <taxon>Thiomargarita</taxon>
    </lineage>
</organism>
<dbReference type="GO" id="GO:1990481">
    <property type="term" value="P:mRNA pseudouridine synthesis"/>
    <property type="evidence" value="ECO:0007669"/>
    <property type="project" value="TreeGrafter"/>
</dbReference>
<dbReference type="AlphaFoldDB" id="A0A0A6NZD7"/>
<keyword evidence="3 5" id="KW-0819">tRNA processing</keyword>
<dbReference type="InterPro" id="IPR002501">
    <property type="entry name" value="PsdUridine_synth_N"/>
</dbReference>
<dbReference type="PANTHER" id="PTHR13767:SF2">
    <property type="entry name" value="PSEUDOURIDYLATE SYNTHASE TRUB1"/>
    <property type="match status" value="1"/>
</dbReference>
<dbReference type="GO" id="GO:0031119">
    <property type="term" value="P:tRNA pseudouridine synthesis"/>
    <property type="evidence" value="ECO:0007669"/>
    <property type="project" value="UniProtKB-UniRule"/>
</dbReference>
<dbReference type="GO" id="GO:0160148">
    <property type="term" value="F:tRNA pseudouridine(55) synthase activity"/>
    <property type="evidence" value="ECO:0007669"/>
    <property type="project" value="UniProtKB-EC"/>
</dbReference>
<feature type="active site" description="Nucleophile" evidence="5">
    <location>
        <position position="46"/>
    </location>
</feature>
<dbReference type="Pfam" id="PF01509">
    <property type="entry name" value="TruB_N"/>
    <property type="match status" value="1"/>
</dbReference>
<comment type="caution">
    <text evidence="9">The sequence shown here is derived from an EMBL/GenBank/DDBJ whole genome shotgun (WGS) entry which is preliminary data.</text>
</comment>
<evidence type="ECO:0000256" key="1">
    <source>
        <dbReference type="ARBA" id="ARBA00000385"/>
    </source>
</evidence>
<evidence type="ECO:0000259" key="7">
    <source>
        <dbReference type="Pfam" id="PF09157"/>
    </source>
</evidence>
<evidence type="ECO:0000256" key="4">
    <source>
        <dbReference type="ARBA" id="ARBA00023235"/>
    </source>
</evidence>
<dbReference type="InterPro" id="IPR014780">
    <property type="entry name" value="tRNA_psdUridine_synth_TruB"/>
</dbReference>
<dbReference type="SUPFAM" id="SSF55120">
    <property type="entry name" value="Pseudouridine synthase"/>
    <property type="match status" value="1"/>
</dbReference>
<evidence type="ECO:0000313" key="9">
    <source>
        <dbReference type="EMBL" id="OAD22810.1"/>
    </source>
</evidence>
<dbReference type="SUPFAM" id="SSF88697">
    <property type="entry name" value="PUA domain-like"/>
    <property type="match status" value="1"/>
</dbReference>
<dbReference type="Pfam" id="PF09157">
    <property type="entry name" value="TruB-C_2"/>
    <property type="match status" value="1"/>
</dbReference>
<evidence type="ECO:0000256" key="2">
    <source>
        <dbReference type="ARBA" id="ARBA00005642"/>
    </source>
</evidence>
<dbReference type="GO" id="GO:0003723">
    <property type="term" value="F:RNA binding"/>
    <property type="evidence" value="ECO:0007669"/>
    <property type="project" value="InterPro"/>
</dbReference>
<dbReference type="InterPro" id="IPR020103">
    <property type="entry name" value="PsdUridine_synth_cat_dom_sf"/>
</dbReference>
<dbReference type="FunFam" id="2.30.130.10:FF:000012">
    <property type="entry name" value="tRNA pseudouridine synthase B"/>
    <property type="match status" value="1"/>
</dbReference>
<dbReference type="CDD" id="cd21152">
    <property type="entry name" value="PUA_TruB_bacterial"/>
    <property type="match status" value="1"/>
</dbReference>
<feature type="domain" description="Pseudouridine synthase II N-terminal" evidence="6">
    <location>
        <begin position="31"/>
        <end position="179"/>
    </location>
</feature>
<dbReference type="PANTHER" id="PTHR13767">
    <property type="entry name" value="TRNA-PSEUDOURIDINE SYNTHASE"/>
    <property type="match status" value="1"/>
</dbReference>
<evidence type="ECO:0000256" key="3">
    <source>
        <dbReference type="ARBA" id="ARBA00022694"/>
    </source>
</evidence>
<dbReference type="PATRIC" id="fig|1003181.4.peg.1917"/>
<dbReference type="Gene3D" id="3.30.2350.10">
    <property type="entry name" value="Pseudouridine synthase"/>
    <property type="match status" value="1"/>
</dbReference>
<evidence type="ECO:0000256" key="5">
    <source>
        <dbReference type="HAMAP-Rule" id="MF_01080"/>
    </source>
</evidence>
<accession>A0A0A6NZD7</accession>
<evidence type="ECO:0000259" key="6">
    <source>
        <dbReference type="Pfam" id="PF01509"/>
    </source>
</evidence>
<dbReference type="Proteomes" id="UP000076962">
    <property type="component" value="Unassembled WGS sequence"/>
</dbReference>
<dbReference type="InterPro" id="IPR036974">
    <property type="entry name" value="PUA_sf"/>
</dbReference>
<feature type="domain" description="tRNA pseudouridylate synthase B C-terminal" evidence="8">
    <location>
        <begin position="180"/>
        <end position="238"/>
    </location>
</feature>
<keyword evidence="10" id="KW-1185">Reference proteome</keyword>
<proteinExistence type="inferred from homology"/>
<dbReference type="EMBL" id="LUTY01000729">
    <property type="protein sequence ID" value="OAD22810.1"/>
    <property type="molecule type" value="Genomic_DNA"/>
</dbReference>
<evidence type="ECO:0000259" key="8">
    <source>
        <dbReference type="Pfam" id="PF16198"/>
    </source>
</evidence>
<dbReference type="Gene3D" id="2.30.130.10">
    <property type="entry name" value="PUA domain"/>
    <property type="match status" value="1"/>
</dbReference>
<dbReference type="EC" id="5.4.99.25" evidence="5"/>
<evidence type="ECO:0000313" key="10">
    <source>
        <dbReference type="Proteomes" id="UP000076962"/>
    </source>
</evidence>